<proteinExistence type="predicted"/>
<dbReference type="InterPro" id="IPR014729">
    <property type="entry name" value="Rossmann-like_a/b/a_fold"/>
</dbReference>
<feature type="domain" description="Asparagine synthetase" evidence="3">
    <location>
        <begin position="30"/>
        <end position="161"/>
    </location>
</feature>
<dbReference type="PANTHER" id="PTHR11772:SF2">
    <property type="entry name" value="ASPARAGINE SYNTHETASE [GLUTAMINE-HYDROLYZING]"/>
    <property type="match status" value="1"/>
</dbReference>
<evidence type="ECO:0000313" key="4">
    <source>
        <dbReference type="EMBL" id="HGM07252.1"/>
    </source>
</evidence>
<comment type="caution">
    <text evidence="4">The sequence shown here is derived from an EMBL/GenBank/DDBJ whole genome shotgun (WGS) entry which is preliminary data.</text>
</comment>
<sequence length="256" mass="28893">MRIPMPCNIYAEKLFNVLMTSIEKYRCDCIALSGGIDTSLILLANISAGYKPRGYTAVYRQGLPKDLVYVNHIAKLFNIDVKYIYIDQGDIDNLVSGVIGCIDRDRIDSHRDGGCIEIRNDIVFYSVLREAKRDGCRCIYTGSGGDEVFAGYSFLLKLVEKELEETINRLAYGRYPELEIAKCIDVKAVALLLDREVLDTAFKIPINCLRSEKMQGKEILREILRSRDLHVIGQRIKTPAEDGAGTVSVCRSIYDY</sequence>
<reference evidence="4" key="1">
    <citation type="journal article" date="2020" name="mSystems">
        <title>Genome- and Community-Level Interaction Insights into Carbon Utilization and Element Cycling Functions of Hydrothermarchaeota in Hydrothermal Sediment.</title>
        <authorList>
            <person name="Zhou Z."/>
            <person name="Liu Y."/>
            <person name="Xu W."/>
            <person name="Pan J."/>
            <person name="Luo Z.H."/>
            <person name="Li M."/>
        </authorList>
    </citation>
    <scope>NUCLEOTIDE SEQUENCE [LARGE SCALE GENOMIC DNA]</scope>
    <source>
        <strain evidence="4">SpSt-658</strain>
    </source>
</reference>
<accession>A0A7C4H2K8</accession>
<protein>
    <recommendedName>
        <fullName evidence="3">Asparagine synthetase domain-containing protein</fullName>
    </recommendedName>
</protein>
<keyword evidence="2" id="KW-0067">ATP-binding</keyword>
<dbReference type="Pfam" id="PF00733">
    <property type="entry name" value="Asn_synthase"/>
    <property type="match status" value="1"/>
</dbReference>
<dbReference type="InterPro" id="IPR050795">
    <property type="entry name" value="Asn_Synthetase"/>
</dbReference>
<dbReference type="GO" id="GO:0004066">
    <property type="term" value="F:asparagine synthase (glutamine-hydrolyzing) activity"/>
    <property type="evidence" value="ECO:0007669"/>
    <property type="project" value="InterPro"/>
</dbReference>
<name>A0A7C4H2K8_9CREN</name>
<dbReference type="CDD" id="cd01991">
    <property type="entry name" value="Asn_synthase_B_C"/>
    <property type="match status" value="1"/>
</dbReference>
<dbReference type="GO" id="GO:0005524">
    <property type="term" value="F:ATP binding"/>
    <property type="evidence" value="ECO:0007669"/>
    <property type="project" value="UniProtKB-KW"/>
</dbReference>
<dbReference type="EMBL" id="DTCA01000077">
    <property type="protein sequence ID" value="HGM07252.1"/>
    <property type="molecule type" value="Genomic_DNA"/>
</dbReference>
<dbReference type="SUPFAM" id="SSF52402">
    <property type="entry name" value="Adenine nucleotide alpha hydrolases-like"/>
    <property type="match status" value="1"/>
</dbReference>
<keyword evidence="1" id="KW-0547">Nucleotide-binding</keyword>
<evidence type="ECO:0000256" key="2">
    <source>
        <dbReference type="ARBA" id="ARBA00022840"/>
    </source>
</evidence>
<organism evidence="4">
    <name type="scientific">Ignisphaera aggregans</name>
    <dbReference type="NCBI Taxonomy" id="334771"/>
    <lineage>
        <taxon>Archaea</taxon>
        <taxon>Thermoproteota</taxon>
        <taxon>Thermoprotei</taxon>
        <taxon>Desulfurococcales</taxon>
        <taxon>Desulfurococcaceae</taxon>
        <taxon>Ignisphaera</taxon>
    </lineage>
</organism>
<dbReference type="InterPro" id="IPR001962">
    <property type="entry name" value="Asn_synthase"/>
</dbReference>
<dbReference type="Gene3D" id="3.40.50.620">
    <property type="entry name" value="HUPs"/>
    <property type="match status" value="1"/>
</dbReference>
<dbReference type="GO" id="GO:0006529">
    <property type="term" value="P:asparagine biosynthetic process"/>
    <property type="evidence" value="ECO:0007669"/>
    <property type="project" value="InterPro"/>
</dbReference>
<dbReference type="PANTHER" id="PTHR11772">
    <property type="entry name" value="ASPARAGINE SYNTHETASE"/>
    <property type="match status" value="1"/>
</dbReference>
<evidence type="ECO:0000259" key="3">
    <source>
        <dbReference type="Pfam" id="PF00733"/>
    </source>
</evidence>
<gene>
    <name evidence="4" type="ORF">ENU31_02425</name>
</gene>
<dbReference type="AlphaFoldDB" id="A0A7C4H2K8"/>
<dbReference type="GO" id="GO:0005829">
    <property type="term" value="C:cytosol"/>
    <property type="evidence" value="ECO:0007669"/>
    <property type="project" value="TreeGrafter"/>
</dbReference>
<evidence type="ECO:0000256" key="1">
    <source>
        <dbReference type="ARBA" id="ARBA00022741"/>
    </source>
</evidence>